<name>A0A2S2QPK1_9HEMI</name>
<accession>A0A2S2QPK1</accession>
<protein>
    <recommendedName>
        <fullName evidence="2">Zinc finger MYM-type protein 1-like</fullName>
    </recommendedName>
</protein>
<gene>
    <name evidence="1" type="ORF">g.38889</name>
</gene>
<dbReference type="EMBL" id="GGMS01010503">
    <property type="protein sequence ID" value="MBY79706.1"/>
    <property type="molecule type" value="Transcribed_RNA"/>
</dbReference>
<reference evidence="1" key="1">
    <citation type="submission" date="2018-04" db="EMBL/GenBank/DDBJ databases">
        <title>Transcriptome assembly of Sipha flava.</title>
        <authorList>
            <person name="Scully E.D."/>
            <person name="Geib S.M."/>
            <person name="Palmer N.A."/>
            <person name="Koch K."/>
            <person name="Bradshaw J."/>
            <person name="Heng-Moss T."/>
            <person name="Sarath G."/>
        </authorList>
    </citation>
    <scope>NUCLEOTIDE SEQUENCE</scope>
</reference>
<dbReference type="InterPro" id="IPR052958">
    <property type="entry name" value="IFN-induced_PKR_regulator"/>
</dbReference>
<dbReference type="AlphaFoldDB" id="A0A2S2QPK1"/>
<proteinExistence type="predicted"/>
<dbReference type="PANTHER" id="PTHR46289:SF14">
    <property type="entry name" value="DUF4371 DOMAIN-CONTAINING PROTEIN"/>
    <property type="match status" value="1"/>
</dbReference>
<organism evidence="1">
    <name type="scientific">Sipha flava</name>
    <name type="common">yellow sugarcane aphid</name>
    <dbReference type="NCBI Taxonomy" id="143950"/>
    <lineage>
        <taxon>Eukaryota</taxon>
        <taxon>Metazoa</taxon>
        <taxon>Ecdysozoa</taxon>
        <taxon>Arthropoda</taxon>
        <taxon>Hexapoda</taxon>
        <taxon>Insecta</taxon>
        <taxon>Pterygota</taxon>
        <taxon>Neoptera</taxon>
        <taxon>Paraneoptera</taxon>
        <taxon>Hemiptera</taxon>
        <taxon>Sternorrhyncha</taxon>
        <taxon>Aphidomorpha</taxon>
        <taxon>Aphidoidea</taxon>
        <taxon>Aphididae</taxon>
        <taxon>Sipha</taxon>
    </lineage>
</organism>
<evidence type="ECO:0008006" key="2">
    <source>
        <dbReference type="Google" id="ProtNLM"/>
    </source>
</evidence>
<sequence length="167" mass="19487">MKSPLPIYNDSNFRTLLKMRVSCEDKNLTYHIENQALNTTYINPIIQNNFYKYIWKNYTRPISLQNPTALYVHCSAHSLKLAFAHLSNIHHIRNLIGIIKSVKNVIKISTKLTELLKSKIKVFLPQIKLTKLTSMCEIKWVKNHDDMLSFSEIYKPIVATLEELLVQ</sequence>
<dbReference type="PANTHER" id="PTHR46289">
    <property type="entry name" value="52 KDA REPRESSOR OF THE INHIBITOR OF THE PROTEIN KINASE-LIKE PROTEIN-RELATED"/>
    <property type="match status" value="1"/>
</dbReference>
<evidence type="ECO:0000313" key="1">
    <source>
        <dbReference type="EMBL" id="MBY79706.1"/>
    </source>
</evidence>